<reference evidence="1 2" key="1">
    <citation type="submission" date="2018-06" db="EMBL/GenBank/DDBJ databases">
        <authorList>
            <consortium name="Pathogen Informatics"/>
            <person name="Doyle S."/>
        </authorList>
    </citation>
    <scope>NUCLEOTIDE SEQUENCE [LARGE SCALE GENOMIC DNA]</scope>
    <source>
        <strain evidence="1 2">NCTC10723</strain>
    </source>
</reference>
<keyword evidence="2" id="KW-1185">Reference proteome</keyword>
<dbReference type="Proteomes" id="UP000255328">
    <property type="component" value="Unassembled WGS sequence"/>
</dbReference>
<dbReference type="Pfam" id="PF13289">
    <property type="entry name" value="SIR2_2"/>
    <property type="match status" value="1"/>
</dbReference>
<protein>
    <submittedName>
        <fullName evidence="1">Uncharacterized protein</fullName>
    </submittedName>
</protein>
<dbReference type="RefSeq" id="WP_115269726.1">
    <property type="nucleotide sequence ID" value="NZ_CASFEE010000015.1"/>
</dbReference>
<organism evidence="1 2">
    <name type="scientific">Fusobacterium necrogenes</name>
    <dbReference type="NCBI Taxonomy" id="858"/>
    <lineage>
        <taxon>Bacteria</taxon>
        <taxon>Fusobacteriati</taxon>
        <taxon>Fusobacteriota</taxon>
        <taxon>Fusobacteriia</taxon>
        <taxon>Fusobacteriales</taxon>
        <taxon>Fusobacteriaceae</taxon>
        <taxon>Fusobacterium</taxon>
    </lineage>
</organism>
<dbReference type="EMBL" id="UGGU01000003">
    <property type="protein sequence ID" value="STO31424.1"/>
    <property type="molecule type" value="Genomic_DNA"/>
</dbReference>
<sequence>MKSFFSKFEKEQKFNLFSGDFLNKLSGYPTRSDISEAILSEIKNSVRNYIKDMSSFSDIVQAYLDSVVDTKKNLVRQIKENYEYRYNTNLEIYDNIISSNHFKTIFTINFDTILENNFPNTITKITPCQLKEIQDDKIGYYKFFGDINNVGTVFISSQDIRKLKSLEFYDNFFNKVRKEFELRPTLFLGISLEDSDLLDILDFIAAPIKNLQPLYMVTSTTIISSKAAELINKYNIKLITFGTKDFIDYFKEISKKAINISSEKKIVW</sequence>
<gene>
    <name evidence="1" type="ORF">NCTC10723_00874</name>
</gene>
<accession>A0A377GXU3</accession>
<dbReference type="AlphaFoldDB" id="A0A377GXU3"/>
<proteinExistence type="predicted"/>
<evidence type="ECO:0000313" key="2">
    <source>
        <dbReference type="Proteomes" id="UP000255328"/>
    </source>
</evidence>
<dbReference type="OrthoDB" id="86132at2"/>
<name>A0A377GXU3_9FUSO</name>
<evidence type="ECO:0000313" key="1">
    <source>
        <dbReference type="EMBL" id="STO31424.1"/>
    </source>
</evidence>